<organism evidence="1 2">
    <name type="scientific">Enterocloster hominis</name>
    <name type="common">ex Hitch et al. 2024</name>
    <dbReference type="NCBI Taxonomy" id="1917870"/>
    <lineage>
        <taxon>Bacteria</taxon>
        <taxon>Bacillati</taxon>
        <taxon>Bacillota</taxon>
        <taxon>Clostridia</taxon>
        <taxon>Lachnospirales</taxon>
        <taxon>Lachnospiraceae</taxon>
        <taxon>Enterocloster</taxon>
    </lineage>
</organism>
<keyword evidence="2" id="KW-1185">Reference proteome</keyword>
<evidence type="ECO:0000313" key="1">
    <source>
        <dbReference type="EMBL" id="MEQ2424576.1"/>
    </source>
</evidence>
<sequence length="250" mass="28886">MKLQFVSYDNIDIIKSNLKSWVDNFKQDSSEWLQEELGNALFSDTKFAEIPDFSLDMTADKPFLTEAENVKRIYGNLRFLSDSQASDERLWAGLCLGPFWDYVKYRWDIDKKCTVGNVQQHFFFGFGARRSLTRNALSRLWWIGRLTYDEKRPDPWELTKFVCESSDYIMHILERNTSNNPSIIRPFLGAIIEAKAQGLPIDTNIVGELAKYLNLLGGIYILDCLPEQRIHDKILAKANEICKVPDKVTA</sequence>
<gene>
    <name evidence="1" type="ORF">WMQ36_06285</name>
</gene>
<dbReference type="Proteomes" id="UP001454086">
    <property type="component" value="Unassembled WGS sequence"/>
</dbReference>
<name>A0ABV1D488_9FIRM</name>
<reference evidence="1 2" key="1">
    <citation type="submission" date="2024-03" db="EMBL/GenBank/DDBJ databases">
        <title>Human intestinal bacterial collection.</title>
        <authorList>
            <person name="Pauvert C."/>
            <person name="Hitch T.C.A."/>
            <person name="Clavel T."/>
        </authorList>
    </citation>
    <scope>NUCLEOTIDE SEQUENCE [LARGE SCALE GENOMIC DNA]</scope>
    <source>
        <strain evidence="1 2">CLA-SR-H021</strain>
    </source>
</reference>
<proteinExistence type="predicted"/>
<dbReference type="InterPro" id="IPR045920">
    <property type="entry name" value="DUF6339"/>
</dbReference>
<evidence type="ECO:0000313" key="2">
    <source>
        <dbReference type="Proteomes" id="UP001454086"/>
    </source>
</evidence>
<protein>
    <submittedName>
        <fullName evidence="1">DUF6339 family protein</fullName>
    </submittedName>
</protein>
<dbReference type="RefSeq" id="WP_008724192.1">
    <property type="nucleotide sequence ID" value="NZ_JBBMFM010000015.1"/>
</dbReference>
<comment type="caution">
    <text evidence="1">The sequence shown here is derived from an EMBL/GenBank/DDBJ whole genome shotgun (WGS) entry which is preliminary data.</text>
</comment>
<dbReference type="Pfam" id="PF19866">
    <property type="entry name" value="DUF6339"/>
    <property type="match status" value="1"/>
</dbReference>
<dbReference type="EMBL" id="JBBMFM010000015">
    <property type="protein sequence ID" value="MEQ2424576.1"/>
    <property type="molecule type" value="Genomic_DNA"/>
</dbReference>
<accession>A0ABV1D488</accession>